<dbReference type="Pfam" id="PF15608">
    <property type="entry name" value="PELOTA_1"/>
    <property type="match status" value="1"/>
</dbReference>
<name>A0A177L755_9BACI</name>
<dbReference type="RefSeq" id="WP_063965636.1">
    <property type="nucleotide sequence ID" value="NZ_JBCNAN010000040.1"/>
</dbReference>
<evidence type="ECO:0000313" key="3">
    <source>
        <dbReference type="EMBL" id="OAH61196.1"/>
    </source>
</evidence>
<feature type="domain" description="PELOTA RNA-binding" evidence="2">
    <location>
        <begin position="281"/>
        <end position="360"/>
    </location>
</feature>
<evidence type="ECO:0000313" key="4">
    <source>
        <dbReference type="Proteomes" id="UP000076935"/>
    </source>
</evidence>
<evidence type="ECO:0000259" key="1">
    <source>
        <dbReference type="Pfam" id="PF11202"/>
    </source>
</evidence>
<reference evidence="3 4" key="1">
    <citation type="submission" date="2016-01" db="EMBL/GenBank/DDBJ databases">
        <title>Investigation of taxonomic status of Bacillus aminovorans.</title>
        <authorList>
            <person name="Verma A."/>
            <person name="Pal Y."/>
            <person name="Krishnamurthi S."/>
        </authorList>
    </citation>
    <scope>NUCLEOTIDE SEQUENCE [LARGE SCALE GENOMIC DNA]</scope>
    <source>
        <strain evidence="3 4">DSM 1314</strain>
    </source>
</reference>
<dbReference type="EMBL" id="LQWY01000023">
    <property type="protein sequence ID" value="OAH61196.1"/>
    <property type="molecule type" value="Genomic_DNA"/>
</dbReference>
<dbReference type="STRING" id="29332.AWH48_19025"/>
<feature type="domain" description="Cysteine protease StiP N-terminal" evidence="1">
    <location>
        <begin position="6"/>
        <end position="254"/>
    </location>
</feature>
<dbReference type="PIRSF" id="PIRSF020979">
    <property type="entry name" value="UCP020979"/>
    <property type="match status" value="1"/>
</dbReference>
<evidence type="ECO:0000259" key="2">
    <source>
        <dbReference type="Pfam" id="PF15608"/>
    </source>
</evidence>
<dbReference type="Pfam" id="PF11202">
    <property type="entry name" value="StiP"/>
    <property type="match status" value="1"/>
</dbReference>
<proteinExistence type="predicted"/>
<organism evidence="3 4">
    <name type="scientific">Domibacillus aminovorans</name>
    <dbReference type="NCBI Taxonomy" id="29332"/>
    <lineage>
        <taxon>Bacteria</taxon>
        <taxon>Bacillati</taxon>
        <taxon>Bacillota</taxon>
        <taxon>Bacilli</taxon>
        <taxon>Bacillales</taxon>
        <taxon>Bacillaceae</taxon>
        <taxon>Domibacillus</taxon>
    </lineage>
</organism>
<dbReference type="Proteomes" id="UP000076935">
    <property type="component" value="Unassembled WGS sequence"/>
</dbReference>
<dbReference type="InterPro" id="IPR048336">
    <property type="entry name" value="StiP-like"/>
</dbReference>
<gene>
    <name evidence="3" type="ORF">AWH49_02370</name>
</gene>
<sequence>MQMVTGSYSSEDVVFLLKDLSDASLEKKTDERERAIQQGVHYSEMLPVEYEPTKDYLTLFHDSLNTYKQKVAVAVGTVSELIIEKKGRDIVLVSLARAGTPIGILMKRYIKKTFGFSPPHYSVSIIRGRGIDENALLYMLHHHPGKRLVFIDGWTGKGAITKELTQSTHKFEKKHGIKLDDELAVLADPGYCSSLYGTREDFLIPNACLNSTVSGLVSRTVLNDQWMKETDFHGAKVYKELQDEDVSIHYIDVITDEFESAAPLIQEAVKTVKTSDRSPTWEGLKSINMIQNKYGLDDINLIKPGVGETTRVLLRRMPWKILVKDRQDPRLKHIFQLTKERGVPVEEFTEMSYTCCGLIKPLEQDR</sequence>
<comment type="caution">
    <text evidence="3">The sequence shown here is derived from an EMBL/GenBank/DDBJ whole genome shotgun (WGS) entry which is preliminary data.</text>
</comment>
<dbReference type="InterPro" id="IPR011215">
    <property type="entry name" value="StiP_N"/>
</dbReference>
<keyword evidence="4" id="KW-1185">Reference proteome</keyword>
<dbReference type="AlphaFoldDB" id="A0A177L755"/>
<accession>A0A177L755</accession>
<dbReference type="InterPro" id="IPR028157">
    <property type="entry name" value="PELOTA_dom"/>
</dbReference>
<protein>
    <submittedName>
        <fullName evidence="3">Uncharacterized protein</fullName>
    </submittedName>
</protein>